<dbReference type="PROSITE" id="PS00178">
    <property type="entry name" value="AA_TRNA_LIGASE_I"/>
    <property type="match status" value="1"/>
</dbReference>
<dbReference type="Gene3D" id="3.40.50.620">
    <property type="entry name" value="HUPs"/>
    <property type="match status" value="1"/>
</dbReference>
<protein>
    <recommendedName>
        <fullName evidence="3">glutamate--tRNA ligase</fullName>
        <ecNumber evidence="3">6.1.1.17</ecNumber>
    </recommendedName>
    <alternativeName>
        <fullName evidence="9">Glutamyl-tRNA synthetase</fullName>
    </alternativeName>
</protein>
<organism evidence="13 14">
    <name type="scientific">Thecamonas trahens ATCC 50062</name>
    <dbReference type="NCBI Taxonomy" id="461836"/>
    <lineage>
        <taxon>Eukaryota</taxon>
        <taxon>Apusozoa</taxon>
        <taxon>Apusomonadida</taxon>
        <taxon>Apusomonadidae</taxon>
        <taxon>Thecamonas</taxon>
    </lineage>
</organism>
<dbReference type="GO" id="GO:0008270">
    <property type="term" value="F:zinc ion binding"/>
    <property type="evidence" value="ECO:0007669"/>
    <property type="project" value="InterPro"/>
</dbReference>
<dbReference type="Gene3D" id="1.10.10.350">
    <property type="match status" value="1"/>
</dbReference>
<keyword evidence="5 10" id="KW-0547">Nucleotide-binding</keyword>
<evidence type="ECO:0000256" key="1">
    <source>
        <dbReference type="ARBA" id="ARBA00004173"/>
    </source>
</evidence>
<dbReference type="InterPro" id="IPR033910">
    <property type="entry name" value="GluRS_core"/>
</dbReference>
<dbReference type="RefSeq" id="XP_013762480.1">
    <property type="nucleotide sequence ID" value="XM_013907026.1"/>
</dbReference>
<dbReference type="InterPro" id="IPR004527">
    <property type="entry name" value="Glu-tRNA-ligase_bac/mito"/>
</dbReference>
<reference evidence="13 14" key="1">
    <citation type="submission" date="2010-05" db="EMBL/GenBank/DDBJ databases">
        <title>The Genome Sequence of Thecamonas trahens ATCC 50062.</title>
        <authorList>
            <consortium name="The Broad Institute Genome Sequencing Platform"/>
            <person name="Russ C."/>
            <person name="Cuomo C."/>
            <person name="Shea T."/>
            <person name="Young S.K."/>
            <person name="Zeng Q."/>
            <person name="Koehrsen M."/>
            <person name="Haas B."/>
            <person name="Borodovsky M."/>
            <person name="Guigo R."/>
            <person name="Alvarado L."/>
            <person name="Berlin A."/>
            <person name="Bochicchio J."/>
            <person name="Borenstein D."/>
            <person name="Chapman S."/>
            <person name="Chen Z."/>
            <person name="Freedman E."/>
            <person name="Gellesch M."/>
            <person name="Goldberg J."/>
            <person name="Griggs A."/>
            <person name="Gujja S."/>
            <person name="Heilman E."/>
            <person name="Heiman D."/>
            <person name="Hepburn T."/>
            <person name="Howarth C."/>
            <person name="Jen D."/>
            <person name="Larson L."/>
            <person name="Mehta T."/>
            <person name="Park D."/>
            <person name="Pearson M."/>
            <person name="Roberts A."/>
            <person name="Saif S."/>
            <person name="Shenoy N."/>
            <person name="Sisk P."/>
            <person name="Stolte C."/>
            <person name="Sykes S."/>
            <person name="Thomson T."/>
            <person name="Walk T."/>
            <person name="White J."/>
            <person name="Yandava C."/>
            <person name="Burger G."/>
            <person name="Gray M.W."/>
            <person name="Holland P.W.H."/>
            <person name="King N."/>
            <person name="Lang F.B.F."/>
            <person name="Roger A.J."/>
            <person name="Ruiz-Trillo I."/>
            <person name="Lander E."/>
            <person name="Nusbaum C."/>
        </authorList>
    </citation>
    <scope>NUCLEOTIDE SEQUENCE [LARGE SCALE GENOMIC DNA]</scope>
    <source>
        <strain evidence="13 14">ATCC 50062</strain>
    </source>
</reference>
<sequence length="527" mass="55715">MLRAGARSARVACGMARVLSSSSAVGRVALDAAPATTRVRFAPSPTGALHLGGLRTALFNYLFARATGGEFVVRIEDTDASRTVPGARAALLDALAWAGLTPDDAPVAEPAADDARLVQSARTAEYAQAAEALMDAGAAYRCFCTPAELDAEREAARRAGRLQIYSRRCMGLAPEEARARAAGGEAHVVRLKVPQGSSVFHDAVFGTVRVANAQIDDQVLVKSDGLPTYHLANVVDDAAMHMTHVIRGQEWLISTPKHVMMYEALGLRPPTFVHLPLLLDTAKRKLSKRDASSSVDHYRQQGFLPSALLNFVAFLGWSPNDAALAGVDAQAMSLDDLVDVFSLDDINKGGAIVDYDKALAVNGTHLASLFKPNPPMAPEQAAASRAGLVAETAAALSAAGTPASVDYVDKVWAEFAPSLSLGNELVATASYMFAPPPHTACAAASAELHALPQLDALITELDALSEWDADAINGVLTGYRNAHKLKPRQVLFPLRVGVTGARGGPPLASLFALLGKAECMDRLRRVM</sequence>
<dbReference type="PANTHER" id="PTHR43311:SF2">
    <property type="entry name" value="GLUTAMATE--TRNA LIGASE, MITOCHONDRIAL-RELATED"/>
    <property type="match status" value="1"/>
</dbReference>
<dbReference type="NCBIfam" id="TIGR00464">
    <property type="entry name" value="gltX_bact"/>
    <property type="match status" value="1"/>
</dbReference>
<dbReference type="GO" id="GO:0004818">
    <property type="term" value="F:glutamate-tRNA ligase activity"/>
    <property type="evidence" value="ECO:0007669"/>
    <property type="project" value="UniProtKB-EC"/>
</dbReference>
<proteinExistence type="inferred from homology"/>
<evidence type="ECO:0000256" key="5">
    <source>
        <dbReference type="ARBA" id="ARBA00022741"/>
    </source>
</evidence>
<dbReference type="GO" id="GO:0006424">
    <property type="term" value="P:glutamyl-tRNA aminoacylation"/>
    <property type="evidence" value="ECO:0007669"/>
    <property type="project" value="InterPro"/>
</dbReference>
<name>A0A0L0DH10_THETB</name>
<dbReference type="InterPro" id="IPR020751">
    <property type="entry name" value="aa-tRNA-synth_I_codon-bd_sub2"/>
</dbReference>
<dbReference type="InterPro" id="IPR020058">
    <property type="entry name" value="Glu/Gln-tRNA-synth_Ib_cat-dom"/>
</dbReference>
<dbReference type="InterPro" id="IPR001412">
    <property type="entry name" value="aa-tRNA-synth_I_CS"/>
</dbReference>
<dbReference type="OMA" id="QAPRYDN"/>
<evidence type="ECO:0000313" key="14">
    <source>
        <dbReference type="Proteomes" id="UP000054408"/>
    </source>
</evidence>
<accession>A0A0L0DH10</accession>
<dbReference type="CDD" id="cd00808">
    <property type="entry name" value="GluRS_core"/>
    <property type="match status" value="1"/>
</dbReference>
<dbReference type="PANTHER" id="PTHR43311">
    <property type="entry name" value="GLUTAMATE--TRNA LIGASE"/>
    <property type="match status" value="1"/>
</dbReference>
<evidence type="ECO:0000256" key="2">
    <source>
        <dbReference type="ARBA" id="ARBA00007894"/>
    </source>
</evidence>
<evidence type="ECO:0000313" key="13">
    <source>
        <dbReference type="EMBL" id="KNC50593.1"/>
    </source>
</evidence>
<evidence type="ECO:0000256" key="7">
    <source>
        <dbReference type="ARBA" id="ARBA00022917"/>
    </source>
</evidence>
<evidence type="ECO:0000256" key="6">
    <source>
        <dbReference type="ARBA" id="ARBA00022840"/>
    </source>
</evidence>
<dbReference type="PRINTS" id="PR00987">
    <property type="entry name" value="TRNASYNTHGLU"/>
</dbReference>
<comment type="similarity">
    <text evidence="2">Belongs to the class-I aminoacyl-tRNA synthetase family. Glutamate--tRNA ligase type 1 subfamily.</text>
</comment>
<comment type="subcellular location">
    <subcellularLocation>
        <location evidence="1">Mitochondrion</location>
    </subcellularLocation>
</comment>
<evidence type="ECO:0000256" key="9">
    <source>
        <dbReference type="ARBA" id="ARBA00030865"/>
    </source>
</evidence>
<evidence type="ECO:0000259" key="11">
    <source>
        <dbReference type="Pfam" id="PF00749"/>
    </source>
</evidence>
<dbReference type="GeneID" id="25560541"/>
<dbReference type="GO" id="GO:0005524">
    <property type="term" value="F:ATP binding"/>
    <property type="evidence" value="ECO:0007669"/>
    <property type="project" value="UniProtKB-KW"/>
</dbReference>
<dbReference type="EMBL" id="GL349435">
    <property type="protein sequence ID" value="KNC50593.1"/>
    <property type="molecule type" value="Genomic_DNA"/>
</dbReference>
<dbReference type="InterPro" id="IPR014729">
    <property type="entry name" value="Rossmann-like_a/b/a_fold"/>
</dbReference>
<dbReference type="InterPro" id="IPR008925">
    <property type="entry name" value="aa_tRNA-synth_I_cd-bd_sf"/>
</dbReference>
<dbReference type="GO" id="GO:0005739">
    <property type="term" value="C:mitochondrion"/>
    <property type="evidence" value="ECO:0007669"/>
    <property type="project" value="UniProtKB-SubCell"/>
</dbReference>
<keyword evidence="6 10" id="KW-0067">ATP-binding</keyword>
<keyword evidence="14" id="KW-1185">Reference proteome</keyword>
<evidence type="ECO:0000256" key="10">
    <source>
        <dbReference type="RuleBase" id="RU363037"/>
    </source>
</evidence>
<dbReference type="InterPro" id="IPR049940">
    <property type="entry name" value="GluQ/Sye"/>
</dbReference>
<dbReference type="SUPFAM" id="SSF48163">
    <property type="entry name" value="An anticodon-binding domain of class I aminoacyl-tRNA synthetases"/>
    <property type="match status" value="1"/>
</dbReference>
<dbReference type="HAMAP" id="MF_00022">
    <property type="entry name" value="Glu_tRNA_synth_type1"/>
    <property type="match status" value="1"/>
</dbReference>
<dbReference type="Pfam" id="PF00749">
    <property type="entry name" value="tRNA-synt_1c"/>
    <property type="match status" value="1"/>
</dbReference>
<keyword evidence="7 10" id="KW-0648">Protein biosynthesis</keyword>
<dbReference type="AlphaFoldDB" id="A0A0L0DH10"/>
<dbReference type="eggNOG" id="KOG1149">
    <property type="taxonomic scope" value="Eukaryota"/>
</dbReference>
<dbReference type="InterPro" id="IPR045462">
    <property type="entry name" value="aa-tRNA-synth_I_cd-bd"/>
</dbReference>
<dbReference type="FunFam" id="3.40.50.620:FF:000045">
    <property type="entry name" value="Glutamate--tRNA ligase, mitochondrial"/>
    <property type="match status" value="1"/>
</dbReference>
<gene>
    <name evidence="13" type="ORF">AMSG_00751</name>
</gene>
<evidence type="ECO:0000256" key="8">
    <source>
        <dbReference type="ARBA" id="ARBA00023146"/>
    </source>
</evidence>
<keyword evidence="4 10" id="KW-0436">Ligase</keyword>
<evidence type="ECO:0000256" key="4">
    <source>
        <dbReference type="ARBA" id="ARBA00022598"/>
    </source>
</evidence>
<dbReference type="OrthoDB" id="428822at2759"/>
<feature type="domain" description="Glutamyl/glutaminyl-tRNA synthetase class Ib catalytic" evidence="11">
    <location>
        <begin position="38"/>
        <end position="322"/>
    </location>
</feature>
<dbReference type="STRING" id="461836.A0A0L0DH10"/>
<dbReference type="GO" id="GO:0000049">
    <property type="term" value="F:tRNA binding"/>
    <property type="evidence" value="ECO:0007669"/>
    <property type="project" value="InterPro"/>
</dbReference>
<evidence type="ECO:0000256" key="3">
    <source>
        <dbReference type="ARBA" id="ARBA00012835"/>
    </source>
</evidence>
<dbReference type="SUPFAM" id="SSF52374">
    <property type="entry name" value="Nucleotidylyl transferase"/>
    <property type="match status" value="1"/>
</dbReference>
<keyword evidence="8 10" id="KW-0030">Aminoacyl-tRNA synthetase</keyword>
<dbReference type="Pfam" id="PF19269">
    <property type="entry name" value="Anticodon_2"/>
    <property type="match status" value="1"/>
</dbReference>
<feature type="domain" description="Aminoacyl-tRNA synthetase class I anticodon-binding" evidence="12">
    <location>
        <begin position="403"/>
        <end position="526"/>
    </location>
</feature>
<evidence type="ECO:0000259" key="12">
    <source>
        <dbReference type="Pfam" id="PF19269"/>
    </source>
</evidence>
<dbReference type="EC" id="6.1.1.17" evidence="3"/>
<dbReference type="InterPro" id="IPR000924">
    <property type="entry name" value="Glu/Gln-tRNA-synth"/>
</dbReference>
<dbReference type="Proteomes" id="UP000054408">
    <property type="component" value="Unassembled WGS sequence"/>
</dbReference>